<dbReference type="EnsemblMetazoa" id="Aqu2.1.44500_001">
    <property type="protein sequence ID" value="Aqu2.1.44500_001"/>
    <property type="gene ID" value="Aqu2.1.44500"/>
</dbReference>
<sequence>MNATNQVIPPAPLFYRSLQMNLTEALRDASQDFEAELTLSTDSWEELIWWDTQMLKWNGKTVLAMEPDPIIESDAISQEWGASSQGNSTGGPGLL</sequence>
<proteinExistence type="predicted"/>
<dbReference type="OrthoDB" id="2371919at2759"/>
<evidence type="ECO:0000256" key="1">
    <source>
        <dbReference type="SAM" id="MobiDB-lite"/>
    </source>
</evidence>
<accession>A0A1X7VXA7</accession>
<dbReference type="AlphaFoldDB" id="A0A1X7VXA7"/>
<name>A0A1X7VXA7_AMPQE</name>
<dbReference type="InParanoid" id="A0A1X7VXA7"/>
<protein>
    <submittedName>
        <fullName evidence="2">Uncharacterized protein</fullName>
    </submittedName>
</protein>
<reference evidence="2" key="1">
    <citation type="submission" date="2017-05" db="UniProtKB">
        <authorList>
            <consortium name="EnsemblMetazoa"/>
        </authorList>
    </citation>
    <scope>IDENTIFICATION</scope>
</reference>
<organism evidence="2">
    <name type="scientific">Amphimedon queenslandica</name>
    <name type="common">Sponge</name>
    <dbReference type="NCBI Taxonomy" id="400682"/>
    <lineage>
        <taxon>Eukaryota</taxon>
        <taxon>Metazoa</taxon>
        <taxon>Porifera</taxon>
        <taxon>Demospongiae</taxon>
        <taxon>Heteroscleromorpha</taxon>
        <taxon>Haplosclerida</taxon>
        <taxon>Niphatidae</taxon>
        <taxon>Amphimedon</taxon>
    </lineage>
</organism>
<feature type="region of interest" description="Disordered" evidence="1">
    <location>
        <begin position="74"/>
        <end position="95"/>
    </location>
</feature>
<evidence type="ECO:0000313" key="2">
    <source>
        <dbReference type="EnsemblMetazoa" id="Aqu2.1.44500_001"/>
    </source>
</evidence>